<dbReference type="CDD" id="cd10432">
    <property type="entry name" value="BI-1-like_bacterial"/>
    <property type="match status" value="1"/>
</dbReference>
<dbReference type="PANTHER" id="PTHR23291:SF50">
    <property type="entry name" value="PROTEIN LIFEGUARD 4"/>
    <property type="match status" value="1"/>
</dbReference>
<feature type="transmembrane region" description="Helical" evidence="6">
    <location>
        <begin position="196"/>
        <end position="215"/>
    </location>
</feature>
<feature type="transmembrane region" description="Helical" evidence="6">
    <location>
        <begin position="48"/>
        <end position="68"/>
    </location>
</feature>
<evidence type="ECO:0000256" key="4">
    <source>
        <dbReference type="ARBA" id="ARBA00022989"/>
    </source>
</evidence>
<feature type="transmembrane region" description="Helical" evidence="6">
    <location>
        <begin position="24"/>
        <end position="42"/>
    </location>
</feature>
<proteinExistence type="inferred from homology"/>
<sequence>MSYGQNDTITGGVERVYNTSFHKLLRMFTLSILVSFIGTYVGMEFVPVEWIIPLVIVEFIMLISAFFIRRSKGRSVGYLFVYAFCFISGITIFPSVMHYANVGGSGLISTAFIVTTVIFGGLTLYAYYSKRDFTFLGGFLMVGLLTLIGFSLVGMFIGGFGSTLGLMIAIGGVLIFSGFILYDISQYRHGLADEAIPMAVLSLYLSFINLFLYILRLLGFSRD</sequence>
<keyword evidence="8" id="KW-1185">Reference proteome</keyword>
<evidence type="ECO:0000256" key="1">
    <source>
        <dbReference type="ARBA" id="ARBA00004141"/>
    </source>
</evidence>
<dbReference type="Pfam" id="PF01027">
    <property type="entry name" value="Bax1-I"/>
    <property type="match status" value="1"/>
</dbReference>
<dbReference type="PANTHER" id="PTHR23291">
    <property type="entry name" value="BAX INHIBITOR-RELATED"/>
    <property type="match status" value="1"/>
</dbReference>
<accession>A0ABS4J5T5</accession>
<dbReference type="InterPro" id="IPR006214">
    <property type="entry name" value="Bax_inhibitor_1-related"/>
</dbReference>
<dbReference type="Proteomes" id="UP001519287">
    <property type="component" value="Unassembled WGS sequence"/>
</dbReference>
<dbReference type="GO" id="GO:0006508">
    <property type="term" value="P:proteolysis"/>
    <property type="evidence" value="ECO:0007669"/>
    <property type="project" value="UniProtKB-KW"/>
</dbReference>
<dbReference type="EMBL" id="JAGGLB010000027">
    <property type="protein sequence ID" value="MBP1994621.1"/>
    <property type="molecule type" value="Genomic_DNA"/>
</dbReference>
<organism evidence="7 8">
    <name type="scientific">Paenibacillus eucommiae</name>
    <dbReference type="NCBI Taxonomy" id="1355755"/>
    <lineage>
        <taxon>Bacteria</taxon>
        <taxon>Bacillati</taxon>
        <taxon>Bacillota</taxon>
        <taxon>Bacilli</taxon>
        <taxon>Bacillales</taxon>
        <taxon>Paenibacillaceae</taxon>
        <taxon>Paenibacillus</taxon>
    </lineage>
</organism>
<evidence type="ECO:0000256" key="3">
    <source>
        <dbReference type="ARBA" id="ARBA00022692"/>
    </source>
</evidence>
<keyword evidence="7" id="KW-0645">Protease</keyword>
<feature type="transmembrane region" description="Helical" evidence="6">
    <location>
        <begin position="164"/>
        <end position="184"/>
    </location>
</feature>
<feature type="transmembrane region" description="Helical" evidence="6">
    <location>
        <begin position="106"/>
        <end position="128"/>
    </location>
</feature>
<dbReference type="GO" id="GO:0008233">
    <property type="term" value="F:peptidase activity"/>
    <property type="evidence" value="ECO:0007669"/>
    <property type="project" value="UniProtKB-KW"/>
</dbReference>
<gene>
    <name evidence="7" type="ORF">J2Z66_006260</name>
</gene>
<dbReference type="RefSeq" id="WP_209976462.1">
    <property type="nucleotide sequence ID" value="NZ_JAGGLB010000027.1"/>
</dbReference>
<reference evidence="7 8" key="1">
    <citation type="submission" date="2021-03" db="EMBL/GenBank/DDBJ databases">
        <title>Genomic Encyclopedia of Type Strains, Phase IV (KMG-IV): sequencing the most valuable type-strain genomes for metagenomic binning, comparative biology and taxonomic classification.</title>
        <authorList>
            <person name="Goeker M."/>
        </authorList>
    </citation>
    <scope>NUCLEOTIDE SEQUENCE [LARGE SCALE GENOMIC DNA]</scope>
    <source>
        <strain evidence="7 8">DSM 26048</strain>
    </source>
</reference>
<comment type="similarity">
    <text evidence="2 6">Belongs to the BI1 family.</text>
</comment>
<feature type="transmembrane region" description="Helical" evidence="6">
    <location>
        <begin position="135"/>
        <end position="158"/>
    </location>
</feature>
<feature type="transmembrane region" description="Helical" evidence="6">
    <location>
        <begin position="80"/>
        <end position="100"/>
    </location>
</feature>
<keyword evidence="3 6" id="KW-0812">Transmembrane</keyword>
<evidence type="ECO:0000313" key="7">
    <source>
        <dbReference type="EMBL" id="MBP1994621.1"/>
    </source>
</evidence>
<evidence type="ECO:0000256" key="5">
    <source>
        <dbReference type="ARBA" id="ARBA00023136"/>
    </source>
</evidence>
<name>A0ABS4J5T5_9BACL</name>
<evidence type="ECO:0000313" key="8">
    <source>
        <dbReference type="Proteomes" id="UP001519287"/>
    </source>
</evidence>
<comment type="caution">
    <text evidence="7">The sequence shown here is derived from an EMBL/GenBank/DDBJ whole genome shotgun (WGS) entry which is preliminary data.</text>
</comment>
<evidence type="ECO:0000256" key="2">
    <source>
        <dbReference type="ARBA" id="ARBA00010350"/>
    </source>
</evidence>
<comment type="subcellular location">
    <subcellularLocation>
        <location evidence="1">Membrane</location>
        <topology evidence="1">Multi-pass membrane protein</topology>
    </subcellularLocation>
</comment>
<evidence type="ECO:0000256" key="6">
    <source>
        <dbReference type="RuleBase" id="RU004379"/>
    </source>
</evidence>
<keyword evidence="7" id="KW-0378">Hydrolase</keyword>
<keyword evidence="5 6" id="KW-0472">Membrane</keyword>
<keyword evidence="4 6" id="KW-1133">Transmembrane helix</keyword>
<protein>
    <submittedName>
        <fullName evidence="7">Modulator of FtsH protease</fullName>
    </submittedName>
</protein>